<dbReference type="InterPro" id="IPR001296">
    <property type="entry name" value="Glyco_trans_1"/>
</dbReference>
<dbReference type="PANTHER" id="PTHR46401">
    <property type="entry name" value="GLYCOSYLTRANSFERASE WBBK-RELATED"/>
    <property type="match status" value="1"/>
</dbReference>
<accession>A0ABS9KIX8</accession>
<dbReference type="Gene3D" id="3.40.50.2000">
    <property type="entry name" value="Glycogen Phosphorylase B"/>
    <property type="match status" value="2"/>
</dbReference>
<proteinExistence type="predicted"/>
<evidence type="ECO:0000313" key="4">
    <source>
        <dbReference type="Proteomes" id="UP001165366"/>
    </source>
</evidence>
<evidence type="ECO:0000256" key="1">
    <source>
        <dbReference type="ARBA" id="ARBA00022679"/>
    </source>
</evidence>
<reference evidence="3" key="1">
    <citation type="submission" date="2022-01" db="EMBL/GenBank/DDBJ databases">
        <authorList>
            <person name="Wang Y."/>
        </authorList>
    </citation>
    <scope>NUCLEOTIDE SEQUENCE</scope>
    <source>
        <strain evidence="3">WB101</strain>
    </source>
</reference>
<dbReference type="SUPFAM" id="SSF53756">
    <property type="entry name" value="UDP-Glycosyltransferase/glycogen phosphorylase"/>
    <property type="match status" value="1"/>
</dbReference>
<dbReference type="CDD" id="cd03801">
    <property type="entry name" value="GT4_PimA-like"/>
    <property type="match status" value="1"/>
</dbReference>
<evidence type="ECO:0000259" key="2">
    <source>
        <dbReference type="Pfam" id="PF00534"/>
    </source>
</evidence>
<comment type="caution">
    <text evidence="3">The sequence shown here is derived from an EMBL/GenBank/DDBJ whole genome shotgun (WGS) entry which is preliminary data.</text>
</comment>
<dbReference type="RefSeq" id="WP_237856286.1">
    <property type="nucleotide sequence ID" value="NZ_JAKLWS010000044.1"/>
</dbReference>
<keyword evidence="1" id="KW-0808">Transferase</keyword>
<dbReference type="Pfam" id="PF00534">
    <property type="entry name" value="Glycos_transf_1"/>
    <property type="match status" value="1"/>
</dbReference>
<name>A0ABS9KIX8_9BACT</name>
<gene>
    <name evidence="3" type="ORF">L6773_19695</name>
</gene>
<dbReference type="PANTHER" id="PTHR46401:SF2">
    <property type="entry name" value="GLYCOSYLTRANSFERASE WBBK-RELATED"/>
    <property type="match status" value="1"/>
</dbReference>
<dbReference type="EMBL" id="JAKLWS010000044">
    <property type="protein sequence ID" value="MCG2590803.1"/>
    <property type="molecule type" value="Genomic_DNA"/>
</dbReference>
<dbReference type="Proteomes" id="UP001165366">
    <property type="component" value="Unassembled WGS sequence"/>
</dbReference>
<feature type="domain" description="Glycosyl transferase family 1" evidence="2">
    <location>
        <begin position="175"/>
        <end position="332"/>
    </location>
</feature>
<evidence type="ECO:0000313" key="3">
    <source>
        <dbReference type="EMBL" id="MCG2590803.1"/>
    </source>
</evidence>
<protein>
    <submittedName>
        <fullName evidence="3">Glycosyltransferase family 4 protein</fullName>
    </submittedName>
</protein>
<sequence>MKIAIVNTHFVDEIGGSQLQCDIIADELQKRGYDVTYVAIDKKTEYERSYKVIGVKRESRSIASTLLSIKPDILYWRFNKKYFYKSVKSLSRRQTKIIFAVSNKRDIMAYNTRWQGPFSLSRLLRFMQKNLISRYNHFGFKFVDALTVNNEDQLHLLDTEIAIKRYIPNAVLSNKKEFSWEKPYVLWVANIKKRKRPEIFVKLSERFKESGVDFLMIGKPSNDQYRWIIESEQTPANLHYLGPKDVEVVNAALAKSLFLVTTSTPDEGFSNNIIQAWTQKKAVLAYEFDPEGMIREYNVGFVSDSNFEDLVNKTQQLIKDSTLRDRLGKQAYSLSREHFSTEKTVDKLESLIRVLSEM</sequence>
<keyword evidence="4" id="KW-1185">Reference proteome</keyword>
<reference evidence="3" key="2">
    <citation type="submission" date="2024-05" db="EMBL/GenBank/DDBJ databases">
        <title>Rhodohalobacter halophilus gen. nov., sp. nov., a moderately halophilic member of the family Balneolaceae.</title>
        <authorList>
            <person name="Xia J."/>
        </authorList>
    </citation>
    <scope>NUCLEOTIDE SEQUENCE</scope>
    <source>
        <strain evidence="3">WB101</strain>
    </source>
</reference>
<organism evidence="3 4">
    <name type="scientific">Rhodohalobacter sulfatireducens</name>
    <dbReference type="NCBI Taxonomy" id="2911366"/>
    <lineage>
        <taxon>Bacteria</taxon>
        <taxon>Pseudomonadati</taxon>
        <taxon>Balneolota</taxon>
        <taxon>Balneolia</taxon>
        <taxon>Balneolales</taxon>
        <taxon>Balneolaceae</taxon>
        <taxon>Rhodohalobacter</taxon>
    </lineage>
</organism>